<accession>A0A1I3SNK1</accession>
<sequence>MAALSAIFLGIIFFIGLAVVLTPVTLVAFLADLRHRWRWIGITALFYCVAVYAACQWAVRPSILFEREFGFAPTPDVRFISSTYWVLGDSGHLTLVFHASPQTIERIRIQEFELISEDDGAKHFHKSYERSFASETADLVITPAKNRVFYEWTGIA</sequence>
<evidence type="ECO:0000256" key="1">
    <source>
        <dbReference type="SAM" id="Phobius"/>
    </source>
</evidence>
<proteinExistence type="predicted"/>
<reference evidence="3" key="1">
    <citation type="submission" date="2016-10" db="EMBL/GenBank/DDBJ databases">
        <authorList>
            <person name="Varghese N."/>
            <person name="Submissions S."/>
        </authorList>
    </citation>
    <scope>NUCLEOTIDE SEQUENCE [LARGE SCALE GENOMIC DNA]</scope>
    <source>
        <strain evidence="3">DSM 26348</strain>
    </source>
</reference>
<keyword evidence="1" id="KW-0472">Membrane</keyword>
<dbReference type="AlphaFoldDB" id="A0A1I3SNK1"/>
<feature type="transmembrane region" description="Helical" evidence="1">
    <location>
        <begin position="37"/>
        <end position="59"/>
    </location>
</feature>
<feature type="transmembrane region" description="Helical" evidence="1">
    <location>
        <begin position="6"/>
        <end position="30"/>
    </location>
</feature>
<name>A0A1I3SNK1_9PLAN</name>
<protein>
    <submittedName>
        <fullName evidence="2">Uncharacterized protein</fullName>
    </submittedName>
</protein>
<dbReference type="RefSeq" id="WP_092056785.1">
    <property type="nucleotide sequence ID" value="NZ_FOQD01000025.1"/>
</dbReference>
<dbReference type="EMBL" id="FOQD01000025">
    <property type="protein sequence ID" value="SFJ60414.1"/>
    <property type="molecule type" value="Genomic_DNA"/>
</dbReference>
<keyword evidence="3" id="KW-1185">Reference proteome</keyword>
<dbReference type="Proteomes" id="UP000199518">
    <property type="component" value="Unassembled WGS sequence"/>
</dbReference>
<keyword evidence="1" id="KW-0812">Transmembrane</keyword>
<evidence type="ECO:0000313" key="3">
    <source>
        <dbReference type="Proteomes" id="UP000199518"/>
    </source>
</evidence>
<dbReference type="OrthoDB" id="289922at2"/>
<evidence type="ECO:0000313" key="2">
    <source>
        <dbReference type="EMBL" id="SFJ60414.1"/>
    </source>
</evidence>
<keyword evidence="1" id="KW-1133">Transmembrane helix</keyword>
<gene>
    <name evidence="2" type="ORF">SAMN05421753_12522</name>
</gene>
<organism evidence="2 3">
    <name type="scientific">Planctomicrobium piriforme</name>
    <dbReference type="NCBI Taxonomy" id="1576369"/>
    <lineage>
        <taxon>Bacteria</taxon>
        <taxon>Pseudomonadati</taxon>
        <taxon>Planctomycetota</taxon>
        <taxon>Planctomycetia</taxon>
        <taxon>Planctomycetales</taxon>
        <taxon>Planctomycetaceae</taxon>
        <taxon>Planctomicrobium</taxon>
    </lineage>
</organism>